<feature type="region of interest" description="Disordered" evidence="1">
    <location>
        <begin position="681"/>
        <end position="719"/>
    </location>
</feature>
<feature type="region of interest" description="Disordered" evidence="1">
    <location>
        <begin position="315"/>
        <end position="365"/>
    </location>
</feature>
<dbReference type="PANTHER" id="PTHR46836">
    <property type="entry name" value="AFADIN"/>
    <property type="match status" value="1"/>
</dbReference>
<evidence type="ECO:0000313" key="4">
    <source>
        <dbReference type="EMBL" id="GAA0155600.1"/>
    </source>
</evidence>
<feature type="domain" description="DUF3741" evidence="3">
    <location>
        <begin position="77"/>
        <end position="100"/>
    </location>
</feature>
<organism evidence="4 5">
    <name type="scientific">Lithospermum erythrorhizon</name>
    <name type="common">Purple gromwell</name>
    <name type="synonym">Lithospermum officinale var. erythrorhizon</name>
    <dbReference type="NCBI Taxonomy" id="34254"/>
    <lineage>
        <taxon>Eukaryota</taxon>
        <taxon>Viridiplantae</taxon>
        <taxon>Streptophyta</taxon>
        <taxon>Embryophyta</taxon>
        <taxon>Tracheophyta</taxon>
        <taxon>Spermatophyta</taxon>
        <taxon>Magnoliopsida</taxon>
        <taxon>eudicotyledons</taxon>
        <taxon>Gunneridae</taxon>
        <taxon>Pentapetalae</taxon>
        <taxon>asterids</taxon>
        <taxon>lamiids</taxon>
        <taxon>Boraginales</taxon>
        <taxon>Boraginaceae</taxon>
        <taxon>Boraginoideae</taxon>
        <taxon>Lithospermeae</taxon>
        <taxon>Lithospermum</taxon>
    </lineage>
</organism>
<gene>
    <name evidence="4" type="ORF">LIER_13292</name>
</gene>
<dbReference type="AlphaFoldDB" id="A0AAV3PZ24"/>
<dbReference type="EMBL" id="BAABME010002662">
    <property type="protein sequence ID" value="GAA0155600.1"/>
    <property type="molecule type" value="Genomic_DNA"/>
</dbReference>
<dbReference type="InterPro" id="IPR025486">
    <property type="entry name" value="DUF4378"/>
</dbReference>
<reference evidence="4 5" key="1">
    <citation type="submission" date="2024-01" db="EMBL/GenBank/DDBJ databases">
        <title>The complete chloroplast genome sequence of Lithospermum erythrorhizon: insights into the phylogenetic relationship among Boraginaceae species and the maternal lineages of purple gromwells.</title>
        <authorList>
            <person name="Okada T."/>
            <person name="Watanabe K."/>
        </authorList>
    </citation>
    <scope>NUCLEOTIDE SEQUENCE [LARGE SCALE GENOMIC DNA]</scope>
</reference>
<dbReference type="PANTHER" id="PTHR46836:SF8">
    <property type="entry name" value="AFADIN"/>
    <property type="match status" value="1"/>
</dbReference>
<feature type="domain" description="DUF4378" evidence="2">
    <location>
        <begin position="775"/>
        <end position="923"/>
    </location>
</feature>
<keyword evidence="5" id="KW-1185">Reference proteome</keyword>
<evidence type="ECO:0008006" key="6">
    <source>
        <dbReference type="Google" id="ProtNLM"/>
    </source>
</evidence>
<evidence type="ECO:0000313" key="5">
    <source>
        <dbReference type="Proteomes" id="UP001454036"/>
    </source>
</evidence>
<dbReference type="Proteomes" id="UP001454036">
    <property type="component" value="Unassembled WGS sequence"/>
</dbReference>
<evidence type="ECO:0000259" key="2">
    <source>
        <dbReference type="Pfam" id="PF14309"/>
    </source>
</evidence>
<evidence type="ECO:0000259" key="3">
    <source>
        <dbReference type="Pfam" id="PF14383"/>
    </source>
</evidence>
<accession>A0AAV3PZ24</accession>
<protein>
    <recommendedName>
        <fullName evidence="6">DUF4378 domain-containing protein</fullName>
    </recommendedName>
</protein>
<name>A0AAV3PZ24_LITER</name>
<feature type="region of interest" description="Disordered" evidence="1">
    <location>
        <begin position="93"/>
        <end position="114"/>
    </location>
</feature>
<evidence type="ECO:0000256" key="1">
    <source>
        <dbReference type="SAM" id="MobiDB-lite"/>
    </source>
</evidence>
<comment type="caution">
    <text evidence="4">The sequence shown here is derived from an EMBL/GenBank/DDBJ whole genome shotgun (WGS) entry which is preliminary data.</text>
</comment>
<feature type="region of interest" description="Disordered" evidence="1">
    <location>
        <begin position="279"/>
        <end position="299"/>
    </location>
</feature>
<dbReference type="Pfam" id="PF14383">
    <property type="entry name" value="VARLMGL"/>
    <property type="match status" value="1"/>
</dbReference>
<dbReference type="InterPro" id="IPR032795">
    <property type="entry name" value="DUF3741-assoc"/>
</dbReference>
<dbReference type="Pfam" id="PF14309">
    <property type="entry name" value="DUF4378"/>
    <property type="match status" value="1"/>
</dbReference>
<sequence>MEKPRHRKSRSLTAIEEGNLLAQNYRVTRRPSDLHSYNDEHAKRDMHMFITARGSSKYSTGESMKKLLANDLSKEMEAKRRSPSVVARLMGLDGLPSPQRGHRQEKMWSSNQQRETLSKVVLKDEHLFDGQSSKRSSLDHKQFKDVYEDLEAYHVATQRNPSKWNSKLKKPEMSILEQKLPLSKPRHRDLNASSGFTENIGAVNSNDELLLKFLMQPDSLCVKHVNDLPCNPSSSLHRHISILKPLNSEKYESNAKAWNSGKECSCKNCGRAQRNRKDGLLLDPPIRQSSAKSPEVLSDETRVKHKLPTQIVVLKPRKSSDTTQSVLSPDFSHPYVAHRRRPSDENVGAAPRASSPLSDFQGISRPKCREAREVAKKITGQIKETFASFDSRPMSFKYSKERGYAGDESSNDVYDSDSDSMSDIITVKPGKLSFRNNQCRGSADSSVNTEAKKRLSERWKIANKYQSEEIMARSSTLGEMLELPGKKRSPGPLDVHNSRGDRTIGLASNSIMCVQNGPSGISSNDGWKDGCTEKMSKSIITPLGSKSRKKSERLKAQPSDWHVLTRDTIDQCKSRAVDGNITCIEGFSPKVLRSDGKGHLSCEDKYVVNIVSTSETTSSVSKTMEKLESSVEQSMGFCEPEHVVSCIPDLSASEINIGDMFACDQEDSILQEPSIIISEEGPALPQCPAPEPETSESFSDAEHPSPISVLEATSSSSGSEGFRGVFDGLQELRKQLQLLKMDSTEVSTIVTNNDDFLPQIEEDNLLNIESWEDMYIVDLLINSGLEKLHLPTLNSGCQSLHIPVGVSIFDTLEKKYSDGIAERRSERKLLFDRINSMLVDIFLQDIDSCPWLKAAPRRIDSNWQNHSLKEELNRLLAQEDKGTEDPTPIKMLDIEMEWSSYRTDIFLMGKDIEKTLTDELIMEVVSI</sequence>
<proteinExistence type="predicted"/>